<evidence type="ECO:0000313" key="4">
    <source>
        <dbReference type="Proteomes" id="UP000656732"/>
    </source>
</evidence>
<feature type="region of interest" description="Disordered" evidence="1">
    <location>
        <begin position="26"/>
        <end position="73"/>
    </location>
</feature>
<accession>A0A918BHV9</accession>
<sequence length="143" mass="14503">MRKIWLVAAGAVLLVGGVAVGCDGGTSSSGAGETSAAKGSDKSGAAASKANEPEDDVELTKCGTDDSGMFPQAELTVTNRSSKTSNYLISVEFTDEAGTRKGEGTAALNNLAPDQRAEEKAVGLSDAPSGLKCKITKVTRYAS</sequence>
<name>A0A918BHV9_9ACTN</name>
<keyword evidence="4" id="KW-1185">Reference proteome</keyword>
<dbReference type="RefSeq" id="WP_189556757.1">
    <property type="nucleotide sequence ID" value="NZ_BMTE01000006.1"/>
</dbReference>
<comment type="caution">
    <text evidence="3">The sequence shown here is derived from an EMBL/GenBank/DDBJ whole genome shotgun (WGS) entry which is preliminary data.</text>
</comment>
<dbReference type="NCBIfam" id="NF038353">
    <property type="entry name" value="FxLYD_dom"/>
    <property type="match status" value="1"/>
</dbReference>
<dbReference type="AlphaFoldDB" id="A0A918BHV9"/>
<keyword evidence="2" id="KW-0732">Signal</keyword>
<evidence type="ECO:0008006" key="5">
    <source>
        <dbReference type="Google" id="ProtNLM"/>
    </source>
</evidence>
<reference evidence="3" key="2">
    <citation type="submission" date="2020-09" db="EMBL/GenBank/DDBJ databases">
        <authorList>
            <person name="Sun Q."/>
            <person name="Ohkuma M."/>
        </authorList>
    </citation>
    <scope>NUCLEOTIDE SEQUENCE</scope>
    <source>
        <strain evidence="3">JCM 4403</strain>
    </source>
</reference>
<feature type="compositionally biased region" description="Low complexity" evidence="1">
    <location>
        <begin position="26"/>
        <end position="50"/>
    </location>
</feature>
<organism evidence="3 4">
    <name type="scientific">Streptomyces pilosus</name>
    <dbReference type="NCBI Taxonomy" id="28893"/>
    <lineage>
        <taxon>Bacteria</taxon>
        <taxon>Bacillati</taxon>
        <taxon>Actinomycetota</taxon>
        <taxon>Actinomycetes</taxon>
        <taxon>Kitasatosporales</taxon>
        <taxon>Streptomycetaceae</taxon>
        <taxon>Streptomyces</taxon>
    </lineage>
</organism>
<dbReference type="InterPro" id="IPR047676">
    <property type="entry name" value="FxLYD_dom"/>
</dbReference>
<reference evidence="3" key="1">
    <citation type="journal article" date="2014" name="Int. J. Syst. Evol. Microbiol.">
        <title>Complete genome sequence of Corynebacterium casei LMG S-19264T (=DSM 44701T), isolated from a smear-ripened cheese.</title>
        <authorList>
            <consortium name="US DOE Joint Genome Institute (JGI-PGF)"/>
            <person name="Walter F."/>
            <person name="Albersmeier A."/>
            <person name="Kalinowski J."/>
            <person name="Ruckert C."/>
        </authorList>
    </citation>
    <scope>NUCLEOTIDE SEQUENCE</scope>
    <source>
        <strain evidence="3">JCM 4403</strain>
    </source>
</reference>
<evidence type="ECO:0000256" key="2">
    <source>
        <dbReference type="SAM" id="SignalP"/>
    </source>
</evidence>
<proteinExistence type="predicted"/>
<evidence type="ECO:0000256" key="1">
    <source>
        <dbReference type="SAM" id="MobiDB-lite"/>
    </source>
</evidence>
<protein>
    <recommendedName>
        <fullName evidence="5">Lipoprotein</fullName>
    </recommendedName>
</protein>
<dbReference type="Proteomes" id="UP000656732">
    <property type="component" value="Unassembled WGS sequence"/>
</dbReference>
<dbReference type="PROSITE" id="PS51257">
    <property type="entry name" value="PROKAR_LIPOPROTEIN"/>
    <property type="match status" value="1"/>
</dbReference>
<feature type="signal peptide" evidence="2">
    <location>
        <begin position="1"/>
        <end position="21"/>
    </location>
</feature>
<dbReference type="EMBL" id="BMTU01000002">
    <property type="protein sequence ID" value="GGQ70122.1"/>
    <property type="molecule type" value="Genomic_DNA"/>
</dbReference>
<feature type="chain" id="PRO_5039322466" description="Lipoprotein" evidence="2">
    <location>
        <begin position="22"/>
        <end position="143"/>
    </location>
</feature>
<evidence type="ECO:0000313" key="3">
    <source>
        <dbReference type="EMBL" id="GGQ70122.1"/>
    </source>
</evidence>
<gene>
    <name evidence="3" type="ORF">GCM10010280_15690</name>
</gene>